<name>A0A8D8RQG1_9HEMI</name>
<keyword evidence="1" id="KW-1133">Transmembrane helix</keyword>
<protein>
    <submittedName>
        <fullName evidence="2">Uncharacterized protein</fullName>
    </submittedName>
</protein>
<evidence type="ECO:0000313" key="2">
    <source>
        <dbReference type="EMBL" id="CAG6653114.1"/>
    </source>
</evidence>
<feature type="transmembrane region" description="Helical" evidence="1">
    <location>
        <begin position="22"/>
        <end position="40"/>
    </location>
</feature>
<sequence>MILTLLVLHYREFGSCSMCEQFFFFFFYIFCMLGMLFYSLPISRSLESFPASCPWSIISSGSSMQTFTCPSVPDISRTASIYGDSCVCCMCRNHPYMEPPK</sequence>
<keyword evidence="1" id="KW-0812">Transmembrane</keyword>
<reference evidence="2" key="1">
    <citation type="submission" date="2021-05" db="EMBL/GenBank/DDBJ databases">
        <authorList>
            <person name="Alioto T."/>
            <person name="Alioto T."/>
            <person name="Gomez Garrido J."/>
        </authorList>
    </citation>
    <scope>NUCLEOTIDE SEQUENCE</scope>
</reference>
<proteinExistence type="predicted"/>
<keyword evidence="1" id="KW-0472">Membrane</keyword>
<organism evidence="2">
    <name type="scientific">Cacopsylla melanoneura</name>
    <dbReference type="NCBI Taxonomy" id="428564"/>
    <lineage>
        <taxon>Eukaryota</taxon>
        <taxon>Metazoa</taxon>
        <taxon>Ecdysozoa</taxon>
        <taxon>Arthropoda</taxon>
        <taxon>Hexapoda</taxon>
        <taxon>Insecta</taxon>
        <taxon>Pterygota</taxon>
        <taxon>Neoptera</taxon>
        <taxon>Paraneoptera</taxon>
        <taxon>Hemiptera</taxon>
        <taxon>Sternorrhyncha</taxon>
        <taxon>Psylloidea</taxon>
        <taxon>Psyllidae</taxon>
        <taxon>Psyllinae</taxon>
        <taxon>Cacopsylla</taxon>
    </lineage>
</organism>
<evidence type="ECO:0000256" key="1">
    <source>
        <dbReference type="SAM" id="Phobius"/>
    </source>
</evidence>
<accession>A0A8D8RQG1</accession>
<dbReference type="EMBL" id="HBUF01172024">
    <property type="protein sequence ID" value="CAG6653114.1"/>
    <property type="molecule type" value="Transcribed_RNA"/>
</dbReference>
<dbReference type="AlphaFoldDB" id="A0A8D8RQG1"/>